<feature type="domain" description="HD-GYP" evidence="1">
    <location>
        <begin position="121"/>
        <end position="316"/>
    </location>
</feature>
<dbReference type="AlphaFoldDB" id="A0A1B2DNQ2"/>
<evidence type="ECO:0000313" key="2">
    <source>
        <dbReference type="EMBL" id="ANY69334.1"/>
    </source>
</evidence>
<accession>A0A1B2DNQ2</accession>
<sequence>MSDTNVGRLLGRRLLHHIFDAGGTLLITKGAVLDEFHLEKLERFRVQIEDIRTENIAQEDFIPEVAEREVAPSLTPEHHSMNLQDMVKRTELLMHEIDRSVIENSKISVESIEDKMLPLIKEVTKRHNLFQLLNDLKEHGDYRYKQTIGTSVIATALGKRLQLDDAELDMLIVAASLYDIGSLQLPSYLVNKTSQLDIHERAIMKQHTYLGYELLKQSGVDERIALVALQHHEREDGSGYPNGLRGDQIDRLSKIVALADVYVAMISDRPYRPAAAFFEVMEVIHRQIIEKRFDSVIGMTFLDSLLAVQVGCEVRLSNDSIGRIVLTNVNYPARPFVALPDNTFIDLSQHPDLSIKEVIG</sequence>
<organism evidence="2">
    <name type="scientific">Paenibacillus sp. BIHB 4019</name>
    <dbReference type="NCBI Taxonomy" id="1870819"/>
    <lineage>
        <taxon>Bacteria</taxon>
        <taxon>Bacillati</taxon>
        <taxon>Bacillota</taxon>
        <taxon>Bacilli</taxon>
        <taxon>Bacillales</taxon>
        <taxon>Paenibacillaceae</taxon>
        <taxon>Paenibacillus</taxon>
    </lineage>
</organism>
<dbReference type="RefSeq" id="WP_172455617.1">
    <property type="nucleotide sequence ID" value="NZ_CP016808.1"/>
</dbReference>
<dbReference type="PANTHER" id="PTHR43155:SF2">
    <property type="entry name" value="CYCLIC DI-GMP PHOSPHODIESTERASE PA4108"/>
    <property type="match status" value="1"/>
</dbReference>
<proteinExistence type="predicted"/>
<dbReference type="InterPro" id="IPR037522">
    <property type="entry name" value="HD_GYP_dom"/>
</dbReference>
<protein>
    <recommendedName>
        <fullName evidence="1">HD-GYP domain-containing protein</fullName>
    </recommendedName>
</protein>
<dbReference type="EMBL" id="CP016808">
    <property type="protein sequence ID" value="ANY69334.1"/>
    <property type="molecule type" value="Genomic_DNA"/>
</dbReference>
<dbReference type="SUPFAM" id="SSF109604">
    <property type="entry name" value="HD-domain/PDEase-like"/>
    <property type="match status" value="1"/>
</dbReference>
<dbReference type="PANTHER" id="PTHR43155">
    <property type="entry name" value="CYCLIC DI-GMP PHOSPHODIESTERASE PA4108-RELATED"/>
    <property type="match status" value="1"/>
</dbReference>
<reference evidence="2" key="1">
    <citation type="submission" date="2016-08" db="EMBL/GenBank/DDBJ databases">
        <title>Complete Genome Seqeunce of Paenibacillus sp. BIHB 4019 from tea rhizoplane.</title>
        <authorList>
            <person name="Thakur R."/>
            <person name="Swarnkar M.K."/>
            <person name="Gulati A."/>
        </authorList>
    </citation>
    <scope>NUCLEOTIDE SEQUENCE [LARGE SCALE GENOMIC DNA]</scope>
    <source>
        <strain evidence="2">BIHB4019</strain>
    </source>
</reference>
<dbReference type="PROSITE" id="PS51832">
    <property type="entry name" value="HD_GYP"/>
    <property type="match status" value="1"/>
</dbReference>
<dbReference type="Pfam" id="PF13487">
    <property type="entry name" value="HD_5"/>
    <property type="match status" value="1"/>
</dbReference>
<dbReference type="CDD" id="cd00077">
    <property type="entry name" value="HDc"/>
    <property type="match status" value="1"/>
</dbReference>
<evidence type="ECO:0000259" key="1">
    <source>
        <dbReference type="PROSITE" id="PS51832"/>
    </source>
</evidence>
<dbReference type="Gene3D" id="1.10.3210.10">
    <property type="entry name" value="Hypothetical protein af1432"/>
    <property type="match status" value="1"/>
</dbReference>
<name>A0A1B2DNQ2_9BACL</name>
<dbReference type="InterPro" id="IPR003607">
    <property type="entry name" value="HD/PDEase_dom"/>
</dbReference>
<gene>
    <name evidence="2" type="ORF">BBD42_24750</name>
</gene>